<name>A0A9D3AZW0_9FIRM</name>
<dbReference type="EMBL" id="LSRS01000002">
    <property type="protein sequence ID" value="KAF1086278.1"/>
    <property type="molecule type" value="Genomic_DNA"/>
</dbReference>
<sequence>MIHVNKKIAEKETIPAVLQQKIIAAIKSLKFGSVNIIVQDGQIIQIEKLEKERFK</sequence>
<reference evidence="1" key="1">
    <citation type="submission" date="2016-02" db="EMBL/GenBank/DDBJ databases">
        <title>Draft Genome Sequence of Sporotomaculum syntrophicum Strain FB, a Syntrophic Benzoate Degrader.</title>
        <authorList>
            <person name="Nobu M.K."/>
            <person name="Narihiro T."/>
            <person name="Qiu Y.-L."/>
            <person name="Ohashi A."/>
            <person name="Liu W.-T."/>
            <person name="Yuji S."/>
        </authorList>
    </citation>
    <scope>NUCLEOTIDE SEQUENCE</scope>
    <source>
        <strain evidence="1">FB</strain>
    </source>
</reference>
<dbReference type="InterPro" id="IPR018743">
    <property type="entry name" value="DUF2292"/>
</dbReference>
<proteinExistence type="predicted"/>
<dbReference type="RefSeq" id="WP_341478850.1">
    <property type="nucleotide sequence ID" value="NZ_LSRS01000002.1"/>
</dbReference>
<comment type="caution">
    <text evidence="1">The sequence shown here is derived from an EMBL/GenBank/DDBJ whole genome shotgun (WGS) entry which is preliminary data.</text>
</comment>
<gene>
    <name evidence="1" type="ORF">SPSYN_01026</name>
</gene>
<dbReference type="Proteomes" id="UP000798488">
    <property type="component" value="Unassembled WGS sequence"/>
</dbReference>
<dbReference type="AlphaFoldDB" id="A0A9D3AZW0"/>
<organism evidence="1 2">
    <name type="scientific">Sporotomaculum syntrophicum</name>
    <dbReference type="NCBI Taxonomy" id="182264"/>
    <lineage>
        <taxon>Bacteria</taxon>
        <taxon>Bacillati</taxon>
        <taxon>Bacillota</taxon>
        <taxon>Clostridia</taxon>
        <taxon>Eubacteriales</taxon>
        <taxon>Desulfallaceae</taxon>
        <taxon>Sporotomaculum</taxon>
    </lineage>
</organism>
<dbReference type="Pfam" id="PF10055">
    <property type="entry name" value="DUF2292"/>
    <property type="match status" value="1"/>
</dbReference>
<keyword evidence="2" id="KW-1185">Reference proteome</keyword>
<evidence type="ECO:0000313" key="2">
    <source>
        <dbReference type="Proteomes" id="UP000798488"/>
    </source>
</evidence>
<protein>
    <recommendedName>
        <fullName evidence="3">DUF2292 domain-containing protein</fullName>
    </recommendedName>
</protein>
<evidence type="ECO:0008006" key="3">
    <source>
        <dbReference type="Google" id="ProtNLM"/>
    </source>
</evidence>
<evidence type="ECO:0000313" key="1">
    <source>
        <dbReference type="EMBL" id="KAF1086278.1"/>
    </source>
</evidence>
<accession>A0A9D3AZW0</accession>